<evidence type="ECO:0000256" key="2">
    <source>
        <dbReference type="ARBA" id="ARBA00022679"/>
    </source>
</evidence>
<dbReference type="InterPro" id="IPR000863">
    <property type="entry name" value="Sulfotransferase_dom"/>
</dbReference>
<keyword evidence="2 3" id="KW-0808">Transferase</keyword>
<evidence type="ECO:0000256" key="1">
    <source>
        <dbReference type="ARBA" id="ARBA00005771"/>
    </source>
</evidence>
<name>M7ZHA8_TRIUA</name>
<evidence type="ECO:0000256" key="3">
    <source>
        <dbReference type="RuleBase" id="RU361155"/>
    </source>
</evidence>
<evidence type="ECO:0000313" key="5">
    <source>
        <dbReference type="EMBL" id="EMS59016.1"/>
    </source>
</evidence>
<accession>M7ZHA8</accession>
<dbReference type="PANTHER" id="PTHR11783">
    <property type="entry name" value="SULFOTRANSFERASE SULT"/>
    <property type="match status" value="1"/>
</dbReference>
<protein>
    <recommendedName>
        <fullName evidence="3">Sulfotransferase</fullName>
        <ecNumber evidence="3">2.8.2.-</ecNumber>
    </recommendedName>
</protein>
<dbReference type="STRING" id="4572.M7ZHA8"/>
<dbReference type="EC" id="2.8.2.-" evidence="3"/>
<dbReference type="Pfam" id="PF00685">
    <property type="entry name" value="Sulfotransfer_1"/>
    <property type="match status" value="1"/>
</dbReference>
<sequence>MARDCFRSIAKDIGFIKKRAPRRRNRILEYQLYIRNRIPNLDGLPDPRLFAAHAPLVSLPRSVMRMGCKIVYVCRDPKDVLISHWNFVNKFRARDGLEALSVETAADFFCDGVTLSGPYWDHVLGYWRAQDAPPQKFSSSGGRNAAANPVAGY</sequence>
<dbReference type="GO" id="GO:0008146">
    <property type="term" value="F:sulfotransferase activity"/>
    <property type="evidence" value="ECO:0007669"/>
    <property type="project" value="InterPro"/>
</dbReference>
<evidence type="ECO:0000259" key="4">
    <source>
        <dbReference type="Pfam" id="PF00685"/>
    </source>
</evidence>
<dbReference type="Gene3D" id="3.40.50.300">
    <property type="entry name" value="P-loop containing nucleotide triphosphate hydrolases"/>
    <property type="match status" value="1"/>
</dbReference>
<feature type="domain" description="Sulfotransferase" evidence="4">
    <location>
        <begin position="26"/>
        <end position="132"/>
    </location>
</feature>
<dbReference type="InterPro" id="IPR027417">
    <property type="entry name" value="P-loop_NTPase"/>
</dbReference>
<dbReference type="eggNOG" id="KOG1584">
    <property type="taxonomic scope" value="Eukaryota"/>
</dbReference>
<gene>
    <name evidence="5" type="ORF">TRIUR3_35069</name>
</gene>
<dbReference type="EMBL" id="KD125451">
    <property type="protein sequence ID" value="EMS59016.1"/>
    <property type="molecule type" value="Genomic_DNA"/>
</dbReference>
<proteinExistence type="inferred from homology"/>
<reference evidence="5" key="1">
    <citation type="journal article" date="2013" name="Nature">
        <title>Draft genome of the wheat A-genome progenitor Triticum urartu.</title>
        <authorList>
            <person name="Ling H.Q."/>
            <person name="Zhao S."/>
            <person name="Liu D."/>
            <person name="Wang J."/>
            <person name="Sun H."/>
            <person name="Zhang C."/>
            <person name="Fan H."/>
            <person name="Li D."/>
            <person name="Dong L."/>
            <person name="Tao Y."/>
            <person name="Gao C."/>
            <person name="Wu H."/>
            <person name="Li Y."/>
            <person name="Cui Y."/>
            <person name="Guo X."/>
            <person name="Zheng S."/>
            <person name="Wang B."/>
            <person name="Yu K."/>
            <person name="Liang Q."/>
            <person name="Yang W."/>
            <person name="Lou X."/>
            <person name="Chen J."/>
            <person name="Feng M."/>
            <person name="Jian J."/>
            <person name="Zhang X."/>
            <person name="Luo G."/>
            <person name="Jiang Y."/>
            <person name="Liu J."/>
            <person name="Wang Z."/>
            <person name="Sha Y."/>
            <person name="Zhang B."/>
            <person name="Wu H."/>
            <person name="Tang D."/>
            <person name="Shen Q."/>
            <person name="Xue P."/>
            <person name="Zou S."/>
            <person name="Wang X."/>
            <person name="Liu X."/>
            <person name="Wang F."/>
            <person name="Yang Y."/>
            <person name="An X."/>
            <person name="Dong Z."/>
            <person name="Zhang K."/>
            <person name="Zhang X."/>
            <person name="Luo M.C."/>
            <person name="Dvorak J."/>
            <person name="Tong Y."/>
            <person name="Wang J."/>
            <person name="Yang H."/>
            <person name="Li Z."/>
            <person name="Wang D."/>
            <person name="Zhang A."/>
            <person name="Wang J."/>
        </authorList>
    </citation>
    <scope>NUCLEOTIDE SEQUENCE</scope>
</reference>
<organism evidence="5">
    <name type="scientific">Triticum urartu</name>
    <name type="common">Red wild einkorn</name>
    <name type="synonym">Crithodium urartu</name>
    <dbReference type="NCBI Taxonomy" id="4572"/>
    <lineage>
        <taxon>Eukaryota</taxon>
        <taxon>Viridiplantae</taxon>
        <taxon>Streptophyta</taxon>
        <taxon>Embryophyta</taxon>
        <taxon>Tracheophyta</taxon>
        <taxon>Spermatophyta</taxon>
        <taxon>Magnoliopsida</taxon>
        <taxon>Liliopsida</taxon>
        <taxon>Poales</taxon>
        <taxon>Poaceae</taxon>
        <taxon>BOP clade</taxon>
        <taxon>Pooideae</taxon>
        <taxon>Triticodae</taxon>
        <taxon>Triticeae</taxon>
        <taxon>Triticinae</taxon>
        <taxon>Triticum</taxon>
    </lineage>
</organism>
<dbReference type="SUPFAM" id="SSF52540">
    <property type="entry name" value="P-loop containing nucleoside triphosphate hydrolases"/>
    <property type="match status" value="1"/>
</dbReference>
<dbReference type="AlphaFoldDB" id="M7ZHA8"/>
<comment type="similarity">
    <text evidence="1 3">Belongs to the sulfotransferase 1 family.</text>
</comment>